<feature type="transmembrane region" description="Helical" evidence="5">
    <location>
        <begin position="393"/>
        <end position="413"/>
    </location>
</feature>
<name>A0A814D9Q3_9BILA</name>
<comment type="subcellular location">
    <subcellularLocation>
        <location evidence="1">Membrane</location>
        <topology evidence="1">Multi-pass membrane protein</topology>
    </subcellularLocation>
</comment>
<dbReference type="EMBL" id="CAJNOT010000360">
    <property type="protein sequence ID" value="CAF0954170.1"/>
    <property type="molecule type" value="Genomic_DNA"/>
</dbReference>
<evidence type="ECO:0000256" key="4">
    <source>
        <dbReference type="ARBA" id="ARBA00023136"/>
    </source>
</evidence>
<proteinExistence type="predicted"/>
<evidence type="ECO:0000256" key="3">
    <source>
        <dbReference type="ARBA" id="ARBA00022989"/>
    </source>
</evidence>
<keyword evidence="2 5" id="KW-0812">Transmembrane</keyword>
<dbReference type="GO" id="GO:0004930">
    <property type="term" value="F:G protein-coupled receptor activity"/>
    <property type="evidence" value="ECO:0007669"/>
    <property type="project" value="InterPro"/>
</dbReference>
<comment type="caution">
    <text evidence="7">The sequence shown here is derived from an EMBL/GenBank/DDBJ whole genome shotgun (WGS) entry which is preliminary data.</text>
</comment>
<evidence type="ECO:0000256" key="1">
    <source>
        <dbReference type="ARBA" id="ARBA00004141"/>
    </source>
</evidence>
<feature type="transmembrane region" description="Helical" evidence="5">
    <location>
        <begin position="314"/>
        <end position="337"/>
    </location>
</feature>
<keyword evidence="3 5" id="KW-1133">Transmembrane helix</keyword>
<evidence type="ECO:0000313" key="8">
    <source>
        <dbReference type="Proteomes" id="UP000663864"/>
    </source>
</evidence>
<evidence type="ECO:0000256" key="5">
    <source>
        <dbReference type="SAM" id="Phobius"/>
    </source>
</evidence>
<feature type="transmembrane region" description="Helical" evidence="5">
    <location>
        <begin position="169"/>
        <end position="188"/>
    </location>
</feature>
<dbReference type="GO" id="GO:0016020">
    <property type="term" value="C:membrane"/>
    <property type="evidence" value="ECO:0007669"/>
    <property type="project" value="UniProtKB-SubCell"/>
</dbReference>
<organism evidence="7 8">
    <name type="scientific">Rotaria sordida</name>
    <dbReference type="NCBI Taxonomy" id="392033"/>
    <lineage>
        <taxon>Eukaryota</taxon>
        <taxon>Metazoa</taxon>
        <taxon>Spiralia</taxon>
        <taxon>Gnathifera</taxon>
        <taxon>Rotifera</taxon>
        <taxon>Eurotatoria</taxon>
        <taxon>Bdelloidea</taxon>
        <taxon>Philodinida</taxon>
        <taxon>Philodinidae</taxon>
        <taxon>Rotaria</taxon>
    </lineage>
</organism>
<evidence type="ECO:0000259" key="6">
    <source>
        <dbReference type="PROSITE" id="PS50259"/>
    </source>
</evidence>
<dbReference type="Proteomes" id="UP000663864">
    <property type="component" value="Unassembled WGS sequence"/>
</dbReference>
<sequence length="536" mass="62994">MLLHDSYFLSSNATINKTYDTVTIAYSPLFHSRFTLIISIFGFFFNLICCIKIWFIIYQYQKRKLNRIQQKQSQESIHILSHKKYRFLFILTSNDILLCFSSIISCLDEQYFFQSFLARHHLCSAHILLWKFTLHFVPLLIIVILCRYHYILSKEFQVKSSHLSTLKQLLCTDLSILIPFVLALAWSVDGLWLWGVANIKDYIIPPSSSMIENQYGNETKNITIYNSMNKTNINMTSLDSNLLSIKSEDPYDNNHYLMEQKKICYLQTNHNFNFTVRLVHLIQADFLLLFSLHLTGNTEKKLHLTFSKTKKSLFFFYLALVLETILHIRLCCCIITRKVTSSFTHERQICIYILYIFTTVTLTSIPFYCYRAIEIIFDTQLISINNEIMNSRIFSQILLFGTCFKPLLFFILFCPSSILFKLKCYSTCYSSENFQIMEQNKQILSPSNNQIRLSQRQPIISSRHHRYSLFMGSSCYPKFHSKLRTQSNQDLSTSHLRQDSLANSEHYYSWLQLTHSIIVNNNNNNNTNVASNMKFV</sequence>
<protein>
    <recommendedName>
        <fullName evidence="6">G-protein coupled receptors family 3 profile domain-containing protein</fullName>
    </recommendedName>
</protein>
<feature type="transmembrane region" description="Helical" evidence="5">
    <location>
        <begin position="127"/>
        <end position="148"/>
    </location>
</feature>
<gene>
    <name evidence="7" type="ORF">ZHD862_LOCUS10175</name>
</gene>
<dbReference type="PROSITE" id="PS50259">
    <property type="entry name" value="G_PROTEIN_RECEP_F3_4"/>
    <property type="match status" value="1"/>
</dbReference>
<reference evidence="7" key="1">
    <citation type="submission" date="2021-02" db="EMBL/GenBank/DDBJ databases">
        <authorList>
            <person name="Nowell W R."/>
        </authorList>
    </citation>
    <scope>NUCLEOTIDE SEQUENCE</scope>
</reference>
<feature type="domain" description="G-protein coupled receptors family 3 profile" evidence="6">
    <location>
        <begin position="336"/>
        <end position="416"/>
    </location>
</feature>
<evidence type="ECO:0000313" key="7">
    <source>
        <dbReference type="EMBL" id="CAF0954170.1"/>
    </source>
</evidence>
<feature type="transmembrane region" description="Helical" evidence="5">
    <location>
        <begin position="349"/>
        <end position="373"/>
    </location>
</feature>
<accession>A0A814D9Q3</accession>
<keyword evidence="4 5" id="KW-0472">Membrane</keyword>
<feature type="transmembrane region" description="Helical" evidence="5">
    <location>
        <begin position="36"/>
        <end position="57"/>
    </location>
</feature>
<feature type="transmembrane region" description="Helical" evidence="5">
    <location>
        <begin position="87"/>
        <end position="107"/>
    </location>
</feature>
<dbReference type="AlphaFoldDB" id="A0A814D9Q3"/>
<dbReference type="InterPro" id="IPR017978">
    <property type="entry name" value="GPCR_3_C"/>
</dbReference>
<evidence type="ECO:0000256" key="2">
    <source>
        <dbReference type="ARBA" id="ARBA00022692"/>
    </source>
</evidence>